<gene>
    <name evidence="2" type="ORF">AMETH_6261</name>
    <name evidence="3" type="ORF">AMETH_6320</name>
</gene>
<sequence length="47" mass="4830">MSTPDDEPAAVTAGEETHEDPWAYAGEDADAPADTGRPADEPEGSEA</sequence>
<evidence type="ECO:0000256" key="1">
    <source>
        <dbReference type="SAM" id="MobiDB-lite"/>
    </source>
</evidence>
<evidence type="ECO:0000313" key="4">
    <source>
        <dbReference type="Proteomes" id="UP000062973"/>
    </source>
</evidence>
<dbReference type="KEGG" id="amq:AMETH_6320"/>
<organism evidence="3 4">
    <name type="scientific">Amycolatopsis methanolica 239</name>
    <dbReference type="NCBI Taxonomy" id="1068978"/>
    <lineage>
        <taxon>Bacteria</taxon>
        <taxon>Bacillati</taxon>
        <taxon>Actinomycetota</taxon>
        <taxon>Actinomycetes</taxon>
        <taxon>Pseudonocardiales</taxon>
        <taxon>Pseudonocardiaceae</taxon>
        <taxon>Amycolatopsis</taxon>
        <taxon>Amycolatopsis methanolica group</taxon>
    </lineage>
</organism>
<dbReference type="HOGENOM" id="CLU_216681_0_0_11"/>
<evidence type="ECO:0000313" key="3">
    <source>
        <dbReference type="EMBL" id="AIJ26412.1"/>
    </source>
</evidence>
<dbReference type="RefSeq" id="WP_017985188.1">
    <property type="nucleotide sequence ID" value="NZ_AQUL01000001.1"/>
</dbReference>
<proteinExistence type="predicted"/>
<dbReference type="PATRIC" id="fig|1068978.7.peg.6726"/>
<evidence type="ECO:0000313" key="2">
    <source>
        <dbReference type="EMBL" id="AIJ26353.1"/>
    </source>
</evidence>
<reference evidence="3 4" key="1">
    <citation type="submission" date="2014-07" db="EMBL/GenBank/DDBJ databases">
        <title>Whole Genome Sequence of the Amycolatopsis methanolica 239.</title>
        <authorList>
            <person name="Tang B."/>
        </authorList>
    </citation>
    <scope>NUCLEOTIDE SEQUENCE [LARGE SCALE GENOMIC DNA]</scope>
    <source>
        <strain evidence="3 4">239</strain>
    </source>
</reference>
<dbReference type="Proteomes" id="UP000062973">
    <property type="component" value="Chromosome"/>
</dbReference>
<dbReference type="EMBL" id="CP009110">
    <property type="protein sequence ID" value="AIJ26353.1"/>
    <property type="molecule type" value="Genomic_DNA"/>
</dbReference>
<keyword evidence="4" id="KW-1185">Reference proteome</keyword>
<protein>
    <submittedName>
        <fullName evidence="3">Uncharacterized protein</fullName>
    </submittedName>
</protein>
<dbReference type="EMBL" id="CP009110">
    <property type="protein sequence ID" value="AIJ26412.1"/>
    <property type="molecule type" value="Genomic_DNA"/>
</dbReference>
<dbReference type="STRING" id="1068978.AMETH_6261"/>
<name>A0A076N8L5_AMYME</name>
<dbReference type="KEGG" id="amq:AMETH_6261"/>
<accession>A0A076N8L5</accession>
<feature type="region of interest" description="Disordered" evidence="1">
    <location>
        <begin position="1"/>
        <end position="47"/>
    </location>
</feature>
<dbReference type="AlphaFoldDB" id="A0A076N8L5"/>